<dbReference type="EMBL" id="MU853254">
    <property type="protein sequence ID" value="KAK4119070.1"/>
    <property type="molecule type" value="Genomic_DNA"/>
</dbReference>
<evidence type="ECO:0000313" key="2">
    <source>
        <dbReference type="Proteomes" id="UP001302602"/>
    </source>
</evidence>
<sequence length="139" mass="16257">MVAPLRASEKASVPGVPREIRLRIYSLLLKADTLIDTFLVRANEATIAEVRWASGGSTFYYNHNLFDCHSSKQCLSWLNTLTPRTRRLDRHIALMRILPELTANLRTVYLPSTIVTSELSYWHRWFARRGEPQYYMVQW</sequence>
<name>A0AAN6TQZ4_9PEZI</name>
<gene>
    <name evidence="1" type="ORF">N657DRAFT_637594</name>
</gene>
<organism evidence="1 2">
    <name type="scientific">Parathielavia appendiculata</name>
    <dbReference type="NCBI Taxonomy" id="2587402"/>
    <lineage>
        <taxon>Eukaryota</taxon>
        <taxon>Fungi</taxon>
        <taxon>Dikarya</taxon>
        <taxon>Ascomycota</taxon>
        <taxon>Pezizomycotina</taxon>
        <taxon>Sordariomycetes</taxon>
        <taxon>Sordariomycetidae</taxon>
        <taxon>Sordariales</taxon>
        <taxon>Chaetomiaceae</taxon>
        <taxon>Parathielavia</taxon>
    </lineage>
</organism>
<reference evidence="1" key="2">
    <citation type="submission" date="2023-05" db="EMBL/GenBank/DDBJ databases">
        <authorList>
            <consortium name="Lawrence Berkeley National Laboratory"/>
            <person name="Steindorff A."/>
            <person name="Hensen N."/>
            <person name="Bonometti L."/>
            <person name="Westerberg I."/>
            <person name="Brannstrom I.O."/>
            <person name="Guillou S."/>
            <person name="Cros-Aarteil S."/>
            <person name="Calhoun S."/>
            <person name="Haridas S."/>
            <person name="Kuo A."/>
            <person name="Mondo S."/>
            <person name="Pangilinan J."/>
            <person name="Riley R."/>
            <person name="Labutti K."/>
            <person name="Andreopoulos B."/>
            <person name="Lipzen A."/>
            <person name="Chen C."/>
            <person name="Yanf M."/>
            <person name="Daum C."/>
            <person name="Ng V."/>
            <person name="Clum A."/>
            <person name="Ohm R."/>
            <person name="Martin F."/>
            <person name="Silar P."/>
            <person name="Natvig D."/>
            <person name="Lalanne C."/>
            <person name="Gautier V."/>
            <person name="Ament-Velasquez S.L."/>
            <person name="Kruys A."/>
            <person name="Hutchinson M.I."/>
            <person name="Powell A.J."/>
            <person name="Barry K."/>
            <person name="Miller A.N."/>
            <person name="Grigoriev I.V."/>
            <person name="Debuchy R."/>
            <person name="Gladieux P."/>
            <person name="Thoren M.H."/>
            <person name="Johannesson H."/>
        </authorList>
    </citation>
    <scope>NUCLEOTIDE SEQUENCE</scope>
    <source>
        <strain evidence="1">CBS 731.68</strain>
    </source>
</reference>
<keyword evidence="2" id="KW-1185">Reference proteome</keyword>
<dbReference type="GeneID" id="87828291"/>
<proteinExistence type="predicted"/>
<dbReference type="AlphaFoldDB" id="A0AAN6TQZ4"/>
<comment type="caution">
    <text evidence="1">The sequence shown here is derived from an EMBL/GenBank/DDBJ whole genome shotgun (WGS) entry which is preliminary data.</text>
</comment>
<dbReference type="RefSeq" id="XP_062642843.1">
    <property type="nucleotide sequence ID" value="XM_062791522.1"/>
</dbReference>
<evidence type="ECO:0000313" key="1">
    <source>
        <dbReference type="EMBL" id="KAK4119070.1"/>
    </source>
</evidence>
<reference evidence="1" key="1">
    <citation type="journal article" date="2023" name="Mol. Phylogenet. Evol.">
        <title>Genome-scale phylogeny and comparative genomics of the fungal order Sordariales.</title>
        <authorList>
            <person name="Hensen N."/>
            <person name="Bonometti L."/>
            <person name="Westerberg I."/>
            <person name="Brannstrom I.O."/>
            <person name="Guillou S."/>
            <person name="Cros-Aarteil S."/>
            <person name="Calhoun S."/>
            <person name="Haridas S."/>
            <person name="Kuo A."/>
            <person name="Mondo S."/>
            <person name="Pangilinan J."/>
            <person name="Riley R."/>
            <person name="LaButti K."/>
            <person name="Andreopoulos B."/>
            <person name="Lipzen A."/>
            <person name="Chen C."/>
            <person name="Yan M."/>
            <person name="Daum C."/>
            <person name="Ng V."/>
            <person name="Clum A."/>
            <person name="Steindorff A."/>
            <person name="Ohm R.A."/>
            <person name="Martin F."/>
            <person name="Silar P."/>
            <person name="Natvig D.O."/>
            <person name="Lalanne C."/>
            <person name="Gautier V."/>
            <person name="Ament-Velasquez S.L."/>
            <person name="Kruys A."/>
            <person name="Hutchinson M.I."/>
            <person name="Powell A.J."/>
            <person name="Barry K."/>
            <person name="Miller A.N."/>
            <person name="Grigoriev I.V."/>
            <person name="Debuchy R."/>
            <person name="Gladieux P."/>
            <person name="Hiltunen Thoren M."/>
            <person name="Johannesson H."/>
        </authorList>
    </citation>
    <scope>NUCLEOTIDE SEQUENCE</scope>
    <source>
        <strain evidence="1">CBS 731.68</strain>
    </source>
</reference>
<dbReference type="Proteomes" id="UP001302602">
    <property type="component" value="Unassembled WGS sequence"/>
</dbReference>
<protein>
    <submittedName>
        <fullName evidence="1">Uncharacterized protein</fullName>
    </submittedName>
</protein>
<accession>A0AAN6TQZ4</accession>